<dbReference type="PROSITE" id="PS51831">
    <property type="entry name" value="HD"/>
    <property type="match status" value="1"/>
</dbReference>
<protein>
    <submittedName>
        <fullName evidence="2">Guanosine-3',5'-bis(Diphosphate) 3'-pyrophosphohydrolase</fullName>
        <ecNumber evidence="2">3.1.7.2</ecNumber>
    </submittedName>
</protein>
<dbReference type="Gene3D" id="1.10.3210.10">
    <property type="entry name" value="Hypothetical protein af1432"/>
    <property type="match status" value="1"/>
</dbReference>
<dbReference type="CDD" id="cd00077">
    <property type="entry name" value="HDc"/>
    <property type="match status" value="1"/>
</dbReference>
<dbReference type="PANTHER" id="PTHR46246:SF1">
    <property type="entry name" value="GUANOSINE-3',5'-BIS(DIPHOSPHATE) 3'-PYROPHOSPHOHYDROLASE MESH1"/>
    <property type="match status" value="1"/>
</dbReference>
<sequence>MAEKDRKDGIEVIEKAIMFATQAHEGQVRKGTDRPYIVHPLEVGRIVASMTEDEEIISAAILHDTIEDCEEITEEVICREFTKRVAEFVAKESEDKSKTWMERKGATIEHLKTACREVQMISLADKLSNMRDIDRDYPECGEELWQRFRMKDKEIIGWYYKGVRDSLREAMKENPVYLEYCELVEKNFG</sequence>
<dbReference type="EMBL" id="CACRTG010000025">
    <property type="protein sequence ID" value="VYT26970.1"/>
    <property type="molecule type" value="Genomic_DNA"/>
</dbReference>
<dbReference type="SMART" id="SM00471">
    <property type="entry name" value="HDc"/>
    <property type="match status" value="1"/>
</dbReference>
<dbReference type="GO" id="GO:0008893">
    <property type="term" value="F:guanosine-3',5'-bis(diphosphate) 3'-diphosphatase activity"/>
    <property type="evidence" value="ECO:0007669"/>
    <property type="project" value="UniProtKB-EC"/>
</dbReference>
<gene>
    <name evidence="2" type="primary">spoT</name>
    <name evidence="2" type="ORF">CNLFYP112_02568</name>
</gene>
<feature type="domain" description="HD" evidence="1">
    <location>
        <begin position="36"/>
        <end position="130"/>
    </location>
</feature>
<dbReference type="PANTHER" id="PTHR46246">
    <property type="entry name" value="GUANOSINE-3',5'-BIS(DIPHOSPHATE) 3'-PYROPHOSPHOHYDROLASE MESH1"/>
    <property type="match status" value="1"/>
</dbReference>
<keyword evidence="2" id="KW-0378">Hydrolase</keyword>
<evidence type="ECO:0000259" key="1">
    <source>
        <dbReference type="PROSITE" id="PS51831"/>
    </source>
</evidence>
<dbReference type="InterPro" id="IPR003607">
    <property type="entry name" value="HD/PDEase_dom"/>
</dbReference>
<proteinExistence type="predicted"/>
<dbReference type="AlphaFoldDB" id="A0A6N2VAK4"/>
<name>A0A6N2VAK4_9FIRM</name>
<evidence type="ECO:0000313" key="2">
    <source>
        <dbReference type="EMBL" id="VYT26970.1"/>
    </source>
</evidence>
<dbReference type="InterPro" id="IPR052194">
    <property type="entry name" value="MESH1"/>
</dbReference>
<reference evidence="2" key="1">
    <citation type="submission" date="2019-11" db="EMBL/GenBank/DDBJ databases">
        <authorList>
            <person name="Feng L."/>
        </authorList>
    </citation>
    <scope>NUCLEOTIDE SEQUENCE</scope>
    <source>
        <strain evidence="2">CnexileLFYP112</strain>
    </source>
</reference>
<organism evidence="2">
    <name type="scientific">[Clostridium] nexile</name>
    <dbReference type="NCBI Taxonomy" id="29361"/>
    <lineage>
        <taxon>Bacteria</taxon>
        <taxon>Bacillati</taxon>
        <taxon>Bacillota</taxon>
        <taxon>Clostridia</taxon>
        <taxon>Lachnospirales</taxon>
        <taxon>Lachnospiraceae</taxon>
        <taxon>Tyzzerella</taxon>
    </lineage>
</organism>
<dbReference type="Pfam" id="PF13328">
    <property type="entry name" value="HD_4"/>
    <property type="match status" value="1"/>
</dbReference>
<dbReference type="SUPFAM" id="SSF109604">
    <property type="entry name" value="HD-domain/PDEase-like"/>
    <property type="match status" value="1"/>
</dbReference>
<dbReference type="InterPro" id="IPR006674">
    <property type="entry name" value="HD_domain"/>
</dbReference>
<dbReference type="EC" id="3.1.7.2" evidence="2"/>
<accession>A0A6N2VAK4</accession>